<comment type="caution">
    <text evidence="13">The sequence shown here is derived from an EMBL/GenBank/DDBJ whole genome shotgun (WGS) entry which is preliminary data.</text>
</comment>
<feature type="domain" description="Palmitoyltransferase DHHC" evidence="12">
    <location>
        <begin position="77"/>
        <end position="224"/>
    </location>
</feature>
<feature type="compositionally biased region" description="Low complexity" evidence="11">
    <location>
        <begin position="27"/>
        <end position="59"/>
    </location>
</feature>
<evidence type="ECO:0000256" key="4">
    <source>
        <dbReference type="ARBA" id="ARBA00022989"/>
    </source>
</evidence>
<organism evidence="13 14">
    <name type="scientific">Reticulomyxa filosa</name>
    <dbReference type="NCBI Taxonomy" id="46433"/>
    <lineage>
        <taxon>Eukaryota</taxon>
        <taxon>Sar</taxon>
        <taxon>Rhizaria</taxon>
        <taxon>Retaria</taxon>
        <taxon>Foraminifera</taxon>
        <taxon>Monothalamids</taxon>
        <taxon>Reticulomyxidae</taxon>
        <taxon>Reticulomyxa</taxon>
    </lineage>
</organism>
<keyword evidence="5" id="KW-0472">Membrane</keyword>
<reference evidence="13 14" key="1">
    <citation type="journal article" date="2013" name="Curr. Biol.">
        <title>The Genome of the Foraminiferan Reticulomyxa filosa.</title>
        <authorList>
            <person name="Glockner G."/>
            <person name="Hulsmann N."/>
            <person name="Schleicher M."/>
            <person name="Noegel A.A."/>
            <person name="Eichinger L."/>
            <person name="Gallinger C."/>
            <person name="Pawlowski J."/>
            <person name="Sierra R."/>
            <person name="Euteneuer U."/>
            <person name="Pillet L."/>
            <person name="Moustafa A."/>
            <person name="Platzer M."/>
            <person name="Groth M."/>
            <person name="Szafranski K."/>
            <person name="Schliwa M."/>
        </authorList>
    </citation>
    <scope>NUCLEOTIDE SEQUENCE [LARGE SCALE GENOMIC DNA]</scope>
</reference>
<evidence type="ECO:0000256" key="1">
    <source>
        <dbReference type="ARBA" id="ARBA00004127"/>
    </source>
</evidence>
<comment type="subcellular location">
    <subcellularLocation>
        <location evidence="1">Endomembrane system</location>
        <topology evidence="1">Multi-pass membrane protein</topology>
    </subcellularLocation>
</comment>
<evidence type="ECO:0000256" key="2">
    <source>
        <dbReference type="ARBA" id="ARBA00022679"/>
    </source>
</evidence>
<keyword evidence="7" id="KW-0449">Lipoprotein</keyword>
<name>X6MZB3_RETFI</name>
<keyword evidence="14" id="KW-1185">Reference proteome</keyword>
<dbReference type="PANTHER" id="PTHR22883:SF43">
    <property type="entry name" value="PALMITOYLTRANSFERASE APP"/>
    <property type="match status" value="1"/>
</dbReference>
<dbReference type="GO" id="GO:0005783">
    <property type="term" value="C:endoplasmic reticulum"/>
    <property type="evidence" value="ECO:0007669"/>
    <property type="project" value="TreeGrafter"/>
</dbReference>
<dbReference type="GO" id="GO:0005794">
    <property type="term" value="C:Golgi apparatus"/>
    <property type="evidence" value="ECO:0007669"/>
    <property type="project" value="TreeGrafter"/>
</dbReference>
<dbReference type="Proteomes" id="UP000023152">
    <property type="component" value="Unassembled WGS sequence"/>
</dbReference>
<dbReference type="AlphaFoldDB" id="X6MZB3"/>
<keyword evidence="3" id="KW-0812">Transmembrane</keyword>
<evidence type="ECO:0000256" key="9">
    <source>
        <dbReference type="ARBA" id="ARBA00048048"/>
    </source>
</evidence>
<gene>
    <name evidence="13" type="ORF">RFI_18411</name>
</gene>
<keyword evidence="6" id="KW-0564">Palmitate</keyword>
<evidence type="ECO:0000259" key="12">
    <source>
        <dbReference type="Pfam" id="PF01529"/>
    </source>
</evidence>
<dbReference type="InterPro" id="IPR039859">
    <property type="entry name" value="PFA4/ZDH16/20/ERF2-like"/>
</dbReference>
<evidence type="ECO:0000256" key="3">
    <source>
        <dbReference type="ARBA" id="ARBA00022692"/>
    </source>
</evidence>
<dbReference type="EC" id="2.3.1.225" evidence="10"/>
<dbReference type="EMBL" id="ASPP01014347">
    <property type="protein sequence ID" value="ETO18834.1"/>
    <property type="molecule type" value="Genomic_DNA"/>
</dbReference>
<comment type="similarity">
    <text evidence="10">Belongs to the DHHC palmitoyltransferase family.</text>
</comment>
<evidence type="ECO:0000256" key="7">
    <source>
        <dbReference type="ARBA" id="ARBA00023288"/>
    </source>
</evidence>
<comment type="catalytic activity">
    <reaction evidence="9 10">
        <text>L-cysteinyl-[protein] + hexadecanoyl-CoA = S-hexadecanoyl-L-cysteinyl-[protein] + CoA</text>
        <dbReference type="Rhea" id="RHEA:36683"/>
        <dbReference type="Rhea" id="RHEA-COMP:10131"/>
        <dbReference type="Rhea" id="RHEA-COMP:11032"/>
        <dbReference type="ChEBI" id="CHEBI:29950"/>
        <dbReference type="ChEBI" id="CHEBI:57287"/>
        <dbReference type="ChEBI" id="CHEBI:57379"/>
        <dbReference type="ChEBI" id="CHEBI:74151"/>
        <dbReference type="EC" id="2.3.1.225"/>
    </reaction>
</comment>
<evidence type="ECO:0000256" key="10">
    <source>
        <dbReference type="RuleBase" id="RU079119"/>
    </source>
</evidence>
<evidence type="ECO:0000256" key="11">
    <source>
        <dbReference type="SAM" id="MobiDB-lite"/>
    </source>
</evidence>
<dbReference type="PANTHER" id="PTHR22883">
    <property type="entry name" value="ZINC FINGER DHHC DOMAIN CONTAINING PROTEIN"/>
    <property type="match status" value="1"/>
</dbReference>
<dbReference type="GO" id="GO:0006612">
    <property type="term" value="P:protein targeting to membrane"/>
    <property type="evidence" value="ECO:0007669"/>
    <property type="project" value="TreeGrafter"/>
</dbReference>
<dbReference type="Pfam" id="PF01529">
    <property type="entry name" value="DHHC"/>
    <property type="match status" value="1"/>
</dbReference>
<dbReference type="PROSITE" id="PS50216">
    <property type="entry name" value="DHHC"/>
    <property type="match status" value="1"/>
</dbReference>
<proteinExistence type="inferred from homology"/>
<evidence type="ECO:0000256" key="5">
    <source>
        <dbReference type="ARBA" id="ARBA00023136"/>
    </source>
</evidence>
<keyword evidence="2 10" id="KW-0808">Transferase</keyword>
<comment type="domain">
    <text evidence="10">The DHHC domain is required for palmitoyltransferase activity.</text>
</comment>
<feature type="non-terminal residue" evidence="13">
    <location>
        <position position="240"/>
    </location>
</feature>
<sequence>MMDPGIIPRPQAYEKAQEYNAATSNKPSLAHASSASSSSTTSSSSSSSSSSSPSLANSNKITRPSIQHINIGGNVVQFKYCTTCNVFRPPRSFHCIVCDNCVERFDHHCPWIGNCIAERNYSYFILFLVCLSLLCVWLGIWCIWLLNDAFNDTGRREGGRGGGRKEIGDAKQFFNRFYEMLKDAPFAFALVCFDMLAGWFPTLLLAYHTYLTTTNQTTNEQMRSMFAHVSPYSRGCLRNL</sequence>
<evidence type="ECO:0000256" key="8">
    <source>
        <dbReference type="ARBA" id="ARBA00023315"/>
    </source>
</evidence>
<keyword evidence="8 10" id="KW-0012">Acyltransferase</keyword>
<keyword evidence="4" id="KW-1133">Transmembrane helix</keyword>
<dbReference type="GO" id="GO:0019706">
    <property type="term" value="F:protein-cysteine S-palmitoyltransferase activity"/>
    <property type="evidence" value="ECO:0007669"/>
    <property type="project" value="UniProtKB-EC"/>
</dbReference>
<evidence type="ECO:0000313" key="14">
    <source>
        <dbReference type="Proteomes" id="UP000023152"/>
    </source>
</evidence>
<evidence type="ECO:0000256" key="6">
    <source>
        <dbReference type="ARBA" id="ARBA00023139"/>
    </source>
</evidence>
<evidence type="ECO:0000313" key="13">
    <source>
        <dbReference type="EMBL" id="ETO18834.1"/>
    </source>
</evidence>
<dbReference type="OrthoDB" id="4096362at2759"/>
<protein>
    <recommendedName>
        <fullName evidence="10">Palmitoyltransferase</fullName>
        <ecNumber evidence="10">2.3.1.225</ecNumber>
    </recommendedName>
</protein>
<dbReference type="InterPro" id="IPR001594">
    <property type="entry name" value="Palmitoyltrfase_DHHC"/>
</dbReference>
<feature type="region of interest" description="Disordered" evidence="11">
    <location>
        <begin position="16"/>
        <end position="59"/>
    </location>
</feature>
<accession>X6MZB3</accession>